<feature type="region of interest" description="Disordered" evidence="1">
    <location>
        <begin position="66"/>
        <end position="127"/>
    </location>
</feature>
<feature type="compositionally biased region" description="Polar residues" evidence="1">
    <location>
        <begin position="93"/>
        <end position="127"/>
    </location>
</feature>
<accession>A0ABD2L6J1</accession>
<comment type="caution">
    <text evidence="2">The sequence shown here is derived from an EMBL/GenBank/DDBJ whole genome shotgun (WGS) entry which is preliminary data.</text>
</comment>
<dbReference type="AlphaFoldDB" id="A0ABD2L6J1"/>
<name>A0ABD2L6J1_9BILA</name>
<organism evidence="2 3">
    <name type="scientific">Heterodera trifolii</name>
    <dbReference type="NCBI Taxonomy" id="157864"/>
    <lineage>
        <taxon>Eukaryota</taxon>
        <taxon>Metazoa</taxon>
        <taxon>Ecdysozoa</taxon>
        <taxon>Nematoda</taxon>
        <taxon>Chromadorea</taxon>
        <taxon>Rhabditida</taxon>
        <taxon>Tylenchina</taxon>
        <taxon>Tylenchomorpha</taxon>
        <taxon>Tylenchoidea</taxon>
        <taxon>Heteroderidae</taxon>
        <taxon>Heteroderinae</taxon>
        <taxon>Heterodera</taxon>
    </lineage>
</organism>
<dbReference type="EMBL" id="JBICBT010000529">
    <property type="protein sequence ID" value="KAL3110789.1"/>
    <property type="molecule type" value="Genomic_DNA"/>
</dbReference>
<evidence type="ECO:0000256" key="1">
    <source>
        <dbReference type="SAM" id="MobiDB-lite"/>
    </source>
</evidence>
<keyword evidence="3" id="KW-1185">Reference proteome</keyword>
<reference evidence="2 3" key="1">
    <citation type="submission" date="2024-10" db="EMBL/GenBank/DDBJ databases">
        <authorList>
            <person name="Kim D."/>
        </authorList>
    </citation>
    <scope>NUCLEOTIDE SEQUENCE [LARGE SCALE GENOMIC DNA]</scope>
    <source>
        <strain evidence="2">BH-2024</strain>
    </source>
</reference>
<protein>
    <submittedName>
        <fullName evidence="2">Uncharacterized protein</fullName>
    </submittedName>
</protein>
<gene>
    <name evidence="2" type="ORF">niasHT_016744</name>
</gene>
<evidence type="ECO:0000313" key="3">
    <source>
        <dbReference type="Proteomes" id="UP001620626"/>
    </source>
</evidence>
<dbReference type="Proteomes" id="UP001620626">
    <property type="component" value="Unassembled WGS sequence"/>
</dbReference>
<evidence type="ECO:0000313" key="2">
    <source>
        <dbReference type="EMBL" id="KAL3110789.1"/>
    </source>
</evidence>
<feature type="compositionally biased region" description="Basic and acidic residues" evidence="1">
    <location>
        <begin position="68"/>
        <end position="92"/>
    </location>
</feature>
<sequence>MKVLEKLLALVNLIGQRKRNVMNNNELGMSEFLGGPSQSNELELYIGVKEQSVCEVITSFTVSLLENDNGKREETKRKGKRQTKEADERTTEPARQNSAESQCTTRGRSCSSFGAGTMPHAQQSPNH</sequence>
<proteinExistence type="predicted"/>